<dbReference type="KEGG" id="puo:RZN69_20440"/>
<keyword evidence="6 7" id="KW-0413">Isomerase</keyword>
<dbReference type="Gene3D" id="1.10.2020.10">
    <property type="entry name" value="uronate isomerase, domain 2, chain A"/>
    <property type="match status" value="1"/>
</dbReference>
<dbReference type="Pfam" id="PF02614">
    <property type="entry name" value="UxaC"/>
    <property type="match status" value="1"/>
</dbReference>
<comment type="catalytic activity">
    <reaction evidence="1 7">
        <text>D-glucuronate = D-fructuronate</text>
        <dbReference type="Rhea" id="RHEA:13049"/>
        <dbReference type="ChEBI" id="CHEBI:58720"/>
        <dbReference type="ChEBI" id="CHEBI:59863"/>
        <dbReference type="EC" id="5.3.1.12"/>
    </reaction>
</comment>
<evidence type="ECO:0000256" key="6">
    <source>
        <dbReference type="ARBA" id="ARBA00023235"/>
    </source>
</evidence>
<dbReference type="NCBIfam" id="NF002794">
    <property type="entry name" value="PRK02925.1"/>
    <property type="match status" value="1"/>
</dbReference>
<evidence type="ECO:0000256" key="5">
    <source>
        <dbReference type="ARBA" id="ARBA00020555"/>
    </source>
</evidence>
<evidence type="ECO:0000256" key="7">
    <source>
        <dbReference type="HAMAP-Rule" id="MF_00675"/>
    </source>
</evidence>
<comment type="similarity">
    <text evidence="3 7">Belongs to the metallo-dependent hydrolases superfamily. Uronate isomerase family.</text>
</comment>
<dbReference type="Proteomes" id="UP001304300">
    <property type="component" value="Chromosome"/>
</dbReference>
<keyword evidence="9" id="KW-1185">Reference proteome</keyword>
<evidence type="ECO:0000256" key="4">
    <source>
        <dbReference type="ARBA" id="ARBA00012546"/>
    </source>
</evidence>
<dbReference type="InterPro" id="IPR032466">
    <property type="entry name" value="Metal_Hydrolase"/>
</dbReference>
<dbReference type="GO" id="GO:0042840">
    <property type="term" value="P:D-glucuronate catabolic process"/>
    <property type="evidence" value="ECO:0007669"/>
    <property type="project" value="TreeGrafter"/>
</dbReference>
<dbReference type="PANTHER" id="PTHR30068:SF4">
    <property type="entry name" value="URONATE ISOMERASE"/>
    <property type="match status" value="1"/>
</dbReference>
<dbReference type="AlphaFoldDB" id="A0AAQ3QVK4"/>
<comment type="catalytic activity">
    <reaction evidence="7">
        <text>aldehydo-D-galacturonate = keto-D-tagaturonate</text>
        <dbReference type="Rhea" id="RHEA:27702"/>
        <dbReference type="ChEBI" id="CHEBI:12952"/>
        <dbReference type="ChEBI" id="CHEBI:17886"/>
    </reaction>
</comment>
<dbReference type="GO" id="GO:0008880">
    <property type="term" value="F:glucuronate isomerase activity"/>
    <property type="evidence" value="ECO:0007669"/>
    <property type="project" value="UniProtKB-UniRule"/>
</dbReference>
<dbReference type="SUPFAM" id="SSF51556">
    <property type="entry name" value="Metallo-dependent hydrolases"/>
    <property type="match status" value="1"/>
</dbReference>
<reference evidence="8 9" key="1">
    <citation type="submission" date="2023-10" db="EMBL/GenBank/DDBJ databases">
        <title>Rubellicoccus peritrichatus gen. nov., sp. nov., isolated from an algae of coral reef tank.</title>
        <authorList>
            <person name="Luo J."/>
        </authorList>
    </citation>
    <scope>NUCLEOTIDE SEQUENCE [LARGE SCALE GENOMIC DNA]</scope>
    <source>
        <strain evidence="8 9">CR14</strain>
    </source>
</reference>
<dbReference type="EC" id="5.3.1.12" evidence="4 7"/>
<evidence type="ECO:0000256" key="2">
    <source>
        <dbReference type="ARBA" id="ARBA00004892"/>
    </source>
</evidence>
<evidence type="ECO:0000256" key="1">
    <source>
        <dbReference type="ARBA" id="ARBA00001165"/>
    </source>
</evidence>
<comment type="pathway">
    <text evidence="2 7">Carbohydrate metabolism; pentose and glucuronate interconversion.</text>
</comment>
<evidence type="ECO:0000256" key="3">
    <source>
        <dbReference type="ARBA" id="ARBA00008397"/>
    </source>
</evidence>
<evidence type="ECO:0000313" key="8">
    <source>
        <dbReference type="EMBL" id="WOO40995.1"/>
    </source>
</evidence>
<dbReference type="RefSeq" id="WP_317833306.1">
    <property type="nucleotide sequence ID" value="NZ_CP136920.1"/>
</dbReference>
<sequence>MSFINDDFLLQNKTAVRLFHEVAKDEPIYDYHCHLPPEDVASDRRFANLFEIWLEGDHYKWRAMRTNGVSEDLCTGDADPYDKFLAWCKTVPQTLRNPLYHWSHLELVRYFGIDCLVSEDTAKDIWNTANAKLAEPEFTAKGILKQFDVRVVCTTDDPTDDLASHQAIAADPDLKTHIYPTFRPDKALKIDDHIAFGKWADLLAERADKGTELFSGFCDALKLRHDFFHSIGGRLSDHGLESCYADFCSEKEASTIYDKVRGGISVTPEEQRKFASYMMVFFGQLDAEKGWTKQLHLGAMRNNNTRLLKKAGPDIGFDSIGDYTQGQALSRYLDRLDQDDCLPKTVIYNLNPSDNYLFGTMIGNFQDGSVAGKVQFGSGWWFLDQKEAMEMQMNALSNLGLLSRFVGMLTDSRSFLSYPRHEYFRRILCNLIGQDVEAGLIPKEWDLYAPMVKNICYDNARNFFGLQVAK</sequence>
<dbReference type="PANTHER" id="PTHR30068">
    <property type="entry name" value="URONATE ISOMERASE"/>
    <property type="match status" value="1"/>
</dbReference>
<protein>
    <recommendedName>
        <fullName evidence="5 7">Uronate isomerase</fullName>
        <ecNumber evidence="4 7">5.3.1.12</ecNumber>
    </recommendedName>
    <alternativeName>
        <fullName evidence="7">Glucuronate isomerase</fullName>
    </alternativeName>
    <alternativeName>
        <fullName evidence="7">Uronic isomerase</fullName>
    </alternativeName>
</protein>
<dbReference type="GO" id="GO:0019698">
    <property type="term" value="P:D-galacturonate catabolic process"/>
    <property type="evidence" value="ECO:0007669"/>
    <property type="project" value="TreeGrafter"/>
</dbReference>
<dbReference type="EMBL" id="CP136920">
    <property type="protein sequence ID" value="WOO40995.1"/>
    <property type="molecule type" value="Genomic_DNA"/>
</dbReference>
<dbReference type="Gene3D" id="3.20.20.140">
    <property type="entry name" value="Metal-dependent hydrolases"/>
    <property type="match status" value="1"/>
</dbReference>
<organism evidence="8 9">
    <name type="scientific">Rubellicoccus peritrichatus</name>
    <dbReference type="NCBI Taxonomy" id="3080537"/>
    <lineage>
        <taxon>Bacteria</taxon>
        <taxon>Pseudomonadati</taxon>
        <taxon>Verrucomicrobiota</taxon>
        <taxon>Opitutia</taxon>
        <taxon>Puniceicoccales</taxon>
        <taxon>Cerasicoccaceae</taxon>
        <taxon>Rubellicoccus</taxon>
    </lineage>
</organism>
<dbReference type="InterPro" id="IPR003766">
    <property type="entry name" value="Uronate_isomerase"/>
</dbReference>
<proteinExistence type="inferred from homology"/>
<accession>A0AAQ3QVK4</accession>
<name>A0AAQ3QVK4_9BACT</name>
<dbReference type="HAMAP" id="MF_00675">
    <property type="entry name" value="UxaC"/>
    <property type="match status" value="1"/>
</dbReference>
<evidence type="ECO:0000313" key="9">
    <source>
        <dbReference type="Proteomes" id="UP001304300"/>
    </source>
</evidence>
<gene>
    <name evidence="7 8" type="primary">uxaC</name>
    <name evidence="8" type="ORF">RZN69_20440</name>
</gene>